<dbReference type="InterPro" id="IPR052736">
    <property type="entry name" value="Stf3_sulfotransferase"/>
</dbReference>
<gene>
    <name evidence="1" type="ORF">HRJ34_03515</name>
</gene>
<sequence length="383" mass="42998">MSMADLLAPETMLAASAARTGLSDFGDPGFREGLDRLLSDIRALDLAEGFARATAFRIGQFLDARALAVDGLRRHDEVLATPVRRPLIIAGLVRSGTTALHQLLSLDPQFQGPEHWLTVAPKPRPPRDRWQDDPHYRAVADSIAAFVASAPEMLDDHMMSADGIEESLFILATGFASNMWPSMWPVPRYDLWYRDRDDRDSYRWLADVLRLIGKGDDRRWLLKNPTDLFSLGEVLDVFPDAMIVQTHRDPVEAMPSICNLILAAQRVFSGDRADPVAIGGREAEMWAVALDRAERVRAGSANRFFDIEFRDFTRDQLGTVKRLYDHFGLTLDASTEAAMQAWLDAHPRRAAAAGPRYRPEDFGLTADGLRERFADYRARRGYA</sequence>
<dbReference type="EMBL" id="CP059319">
    <property type="protein sequence ID" value="QTH22604.1"/>
    <property type="molecule type" value="Genomic_DNA"/>
</dbReference>
<dbReference type="AlphaFoldDB" id="A0A975HG72"/>
<dbReference type="Pfam" id="PF13469">
    <property type="entry name" value="Sulfotransfer_3"/>
    <property type="match status" value="1"/>
</dbReference>
<dbReference type="SUPFAM" id="SSF52540">
    <property type="entry name" value="P-loop containing nucleoside triphosphate hydrolases"/>
    <property type="match status" value="1"/>
</dbReference>
<reference evidence="1" key="2">
    <citation type="submission" date="2021-04" db="EMBL/GenBank/DDBJ databases">
        <title>Isolation and genomic analysis of the ibuprofen-degrading bacterium Sphingomonas strain MPO218.</title>
        <authorList>
            <person name="Aulestia M."/>
            <person name="Flores A."/>
            <person name="Mangas E.L."/>
            <person name="Perez-Pulido A.J."/>
            <person name="Santero E."/>
            <person name="Camacho E.M."/>
        </authorList>
    </citation>
    <scope>NUCLEOTIDE SEQUENCE</scope>
    <source>
        <strain evidence="1">MPO218</strain>
    </source>
</reference>
<evidence type="ECO:0000313" key="2">
    <source>
        <dbReference type="Proteomes" id="UP000664914"/>
    </source>
</evidence>
<dbReference type="RefSeq" id="WP_208633353.1">
    <property type="nucleotide sequence ID" value="NZ_CP059319.1"/>
</dbReference>
<evidence type="ECO:0000313" key="1">
    <source>
        <dbReference type="EMBL" id="QTH22604.1"/>
    </source>
</evidence>
<dbReference type="PANTHER" id="PTHR36451:SF1">
    <property type="entry name" value="OMEGA-HYDROXY-BETA-DIHYDROMENAQUINONE-9 SULFOTRANSFERASE STF3"/>
    <property type="match status" value="1"/>
</dbReference>
<dbReference type="Proteomes" id="UP000664914">
    <property type="component" value="Chromosome"/>
</dbReference>
<reference evidence="1" key="1">
    <citation type="submission" date="2020-07" db="EMBL/GenBank/DDBJ databases">
        <authorList>
            <person name="Camacho E."/>
        </authorList>
    </citation>
    <scope>NUCLEOTIDE SEQUENCE</scope>
    <source>
        <strain evidence="1">MPO218</strain>
    </source>
</reference>
<proteinExistence type="predicted"/>
<dbReference type="InterPro" id="IPR027417">
    <property type="entry name" value="P-loop_NTPase"/>
</dbReference>
<protein>
    <submittedName>
        <fullName evidence="1">Sulfotransferase</fullName>
    </submittedName>
</protein>
<accession>A0A975HG72</accession>
<dbReference type="PANTHER" id="PTHR36451">
    <property type="entry name" value="PAPS-DEPENDENT SULFOTRANSFERASE STF3"/>
    <property type="match status" value="1"/>
</dbReference>
<name>A0A975HG72_9SPHN</name>
<organism evidence="1 2">
    <name type="scientific">Rhizorhabdus wittichii</name>
    <dbReference type="NCBI Taxonomy" id="160791"/>
    <lineage>
        <taxon>Bacteria</taxon>
        <taxon>Pseudomonadati</taxon>
        <taxon>Pseudomonadota</taxon>
        <taxon>Alphaproteobacteria</taxon>
        <taxon>Sphingomonadales</taxon>
        <taxon>Sphingomonadaceae</taxon>
        <taxon>Rhizorhabdus</taxon>
    </lineage>
</organism>
<dbReference type="Gene3D" id="3.40.50.300">
    <property type="entry name" value="P-loop containing nucleotide triphosphate hydrolases"/>
    <property type="match status" value="1"/>
</dbReference>